<reference evidence="2" key="1">
    <citation type="submission" date="2022-08" db="EMBL/GenBank/DDBJ databases">
        <title>Microvirga terrae sp. nov., isolated from soil.</title>
        <authorList>
            <person name="Kim K.H."/>
            <person name="Seo Y.L."/>
            <person name="Kim J.M."/>
            <person name="Lee J.K."/>
            <person name="Han D.M."/>
            <person name="Jeon C.O."/>
        </authorList>
    </citation>
    <scope>NUCLEOTIDE SEQUENCE</scope>
    <source>
        <strain evidence="2">R24</strain>
    </source>
</reference>
<keyword evidence="3" id="KW-1185">Reference proteome</keyword>
<keyword evidence="1" id="KW-0472">Membrane</keyword>
<dbReference type="RefSeq" id="WP_173947015.1">
    <property type="nucleotide sequence ID" value="NZ_CP102845.1"/>
</dbReference>
<evidence type="ECO:0000313" key="3">
    <source>
        <dbReference type="Proteomes" id="UP001017257"/>
    </source>
</evidence>
<organism evidence="2 3">
    <name type="scientific">Microvirga terrae</name>
    <dbReference type="NCBI Taxonomy" id="2740529"/>
    <lineage>
        <taxon>Bacteria</taxon>
        <taxon>Pseudomonadati</taxon>
        <taxon>Pseudomonadota</taxon>
        <taxon>Alphaproteobacteria</taxon>
        <taxon>Hyphomicrobiales</taxon>
        <taxon>Methylobacteriaceae</taxon>
        <taxon>Microvirga</taxon>
    </lineage>
</organism>
<feature type="transmembrane region" description="Helical" evidence="1">
    <location>
        <begin position="28"/>
        <end position="51"/>
    </location>
</feature>
<name>A0ABY5RLZ6_9HYPH</name>
<proteinExistence type="predicted"/>
<dbReference type="Proteomes" id="UP001017257">
    <property type="component" value="Chromosome"/>
</dbReference>
<protein>
    <submittedName>
        <fullName evidence="2">Uncharacterized protein</fullName>
    </submittedName>
</protein>
<evidence type="ECO:0000313" key="2">
    <source>
        <dbReference type="EMBL" id="UVF18256.1"/>
    </source>
</evidence>
<keyword evidence="1" id="KW-1133">Transmembrane helix</keyword>
<sequence length="68" mass="6859">MIFWAAVVALVVGAFVYVGDLSSALPSALVSLAEIGGVVALFTLVCAAEVFSIPKGSTFDKGSPTPEA</sequence>
<gene>
    <name evidence="2" type="ORF">HPT29_017290</name>
</gene>
<keyword evidence="1" id="KW-0812">Transmembrane</keyword>
<dbReference type="EMBL" id="CP102845">
    <property type="protein sequence ID" value="UVF18256.1"/>
    <property type="molecule type" value="Genomic_DNA"/>
</dbReference>
<accession>A0ABY5RLZ6</accession>
<evidence type="ECO:0000256" key="1">
    <source>
        <dbReference type="SAM" id="Phobius"/>
    </source>
</evidence>